<dbReference type="RefSeq" id="WP_257742116.1">
    <property type="nucleotide sequence ID" value="NZ_CP096115.1"/>
</dbReference>
<dbReference type="GeneID" id="74308324"/>
<keyword evidence="2" id="KW-1185">Reference proteome</keyword>
<sequence length="326" mass="37349">MNSKTIVTMVMAGFILLALTVPAYADRIMPTSTKVFFEKNGEPYNGTVSFTVTCYGYIVDDTDPNFKYYWRGNYQRREPGTYNQTEVFSYSATVDHYGDEIFEPFYLNYRIIDYCTLCGETNGQKFVIENAGVSPVPDCKMREKFVSFPKEKSSDVCYISTSQSDRCQEEENELKEKEHELCDRYPEVFDKKKKYPKDTGTFNRDGVTMVITEECRKCHEEAEAIDLNCSVFYDEVSCSDYCDPDGNPLLRYCNLHYTIPTDENGNIIETETKQKSGKSETITEPDTALKGVINETAENDTSSQNSRKDADDSFFAAIMRFFGLIK</sequence>
<name>A0A9E7TJQ3_9EURY</name>
<organism evidence="1 2">
    <name type="scientific">Methanoplanus endosymbiosus</name>
    <dbReference type="NCBI Taxonomy" id="33865"/>
    <lineage>
        <taxon>Archaea</taxon>
        <taxon>Methanobacteriati</taxon>
        <taxon>Methanobacteriota</taxon>
        <taxon>Stenosarchaea group</taxon>
        <taxon>Methanomicrobia</taxon>
        <taxon>Methanomicrobiales</taxon>
        <taxon>Methanomicrobiaceae</taxon>
        <taxon>Methanoplanus</taxon>
    </lineage>
</organism>
<dbReference type="KEGG" id="mend:L6E24_11445"/>
<reference evidence="1" key="1">
    <citation type="submission" date="2022-04" db="EMBL/GenBank/DDBJ databases">
        <title>Complete genome of Methanoplanus endosymbiosus DSM 3599.</title>
        <authorList>
            <person name="Chen S.-C."/>
            <person name="You Y.-T."/>
            <person name="Zhou Y.-Z."/>
            <person name="Lai M.-C."/>
        </authorList>
    </citation>
    <scope>NUCLEOTIDE SEQUENCE</scope>
    <source>
        <strain evidence="1">DSM 3599</strain>
    </source>
</reference>
<evidence type="ECO:0000313" key="2">
    <source>
        <dbReference type="Proteomes" id="UP001060368"/>
    </source>
</evidence>
<protein>
    <submittedName>
        <fullName evidence="1">Uncharacterized protein</fullName>
    </submittedName>
</protein>
<evidence type="ECO:0000313" key="1">
    <source>
        <dbReference type="EMBL" id="UUX91965.1"/>
    </source>
</evidence>
<dbReference type="Proteomes" id="UP001060368">
    <property type="component" value="Chromosome"/>
</dbReference>
<gene>
    <name evidence="1" type="ORF">L6E24_11445</name>
</gene>
<dbReference type="EMBL" id="CP096115">
    <property type="protein sequence ID" value="UUX91965.1"/>
    <property type="molecule type" value="Genomic_DNA"/>
</dbReference>
<proteinExistence type="predicted"/>
<accession>A0A9E7TJQ3</accession>
<dbReference type="AlphaFoldDB" id="A0A9E7TJQ3"/>